<dbReference type="EMBL" id="CAAALY010253474">
    <property type="protein sequence ID" value="VEL36889.1"/>
    <property type="molecule type" value="Genomic_DNA"/>
</dbReference>
<name>A0A448XHF9_9PLAT</name>
<reference evidence="1" key="1">
    <citation type="submission" date="2018-11" db="EMBL/GenBank/DDBJ databases">
        <authorList>
            <consortium name="Pathogen Informatics"/>
        </authorList>
    </citation>
    <scope>NUCLEOTIDE SEQUENCE</scope>
</reference>
<gene>
    <name evidence="1" type="ORF">PXEA_LOCUS30329</name>
</gene>
<organism evidence="1 2">
    <name type="scientific">Protopolystoma xenopodis</name>
    <dbReference type="NCBI Taxonomy" id="117903"/>
    <lineage>
        <taxon>Eukaryota</taxon>
        <taxon>Metazoa</taxon>
        <taxon>Spiralia</taxon>
        <taxon>Lophotrochozoa</taxon>
        <taxon>Platyhelminthes</taxon>
        <taxon>Monogenea</taxon>
        <taxon>Polyopisthocotylea</taxon>
        <taxon>Polystomatidea</taxon>
        <taxon>Polystomatidae</taxon>
        <taxon>Protopolystoma</taxon>
    </lineage>
</organism>
<evidence type="ECO:0000313" key="1">
    <source>
        <dbReference type="EMBL" id="VEL36889.1"/>
    </source>
</evidence>
<proteinExistence type="predicted"/>
<evidence type="ECO:0000313" key="2">
    <source>
        <dbReference type="Proteomes" id="UP000784294"/>
    </source>
</evidence>
<sequence>MYAHTIVSLVKDTSASNKGNRGQGPGVMYVAHMVNVDKVGNTGRALSLILTVAEYALICVGEQYKQF</sequence>
<comment type="caution">
    <text evidence="1">The sequence shown here is derived from an EMBL/GenBank/DDBJ whole genome shotgun (WGS) entry which is preliminary data.</text>
</comment>
<protein>
    <submittedName>
        <fullName evidence="1">Uncharacterized protein</fullName>
    </submittedName>
</protein>
<dbReference type="AlphaFoldDB" id="A0A448XHF9"/>
<dbReference type="Proteomes" id="UP000784294">
    <property type="component" value="Unassembled WGS sequence"/>
</dbReference>
<accession>A0A448XHF9</accession>
<keyword evidence="2" id="KW-1185">Reference proteome</keyword>